<dbReference type="SUPFAM" id="SSF55874">
    <property type="entry name" value="ATPase domain of HSP90 chaperone/DNA topoisomerase II/histidine kinase"/>
    <property type="match status" value="1"/>
</dbReference>
<dbReference type="InterPro" id="IPR011712">
    <property type="entry name" value="Sig_transdc_His_kin_sub3_dim/P"/>
</dbReference>
<dbReference type="EMBL" id="CP020563">
    <property type="protein sequence ID" value="ARF74604.1"/>
    <property type="molecule type" value="Genomic_DNA"/>
</dbReference>
<dbReference type="CDD" id="cd16917">
    <property type="entry name" value="HATPase_UhpB-NarQ-NarX-like"/>
    <property type="match status" value="1"/>
</dbReference>
<evidence type="ECO:0000313" key="7">
    <source>
        <dbReference type="Proteomes" id="UP000192251"/>
    </source>
</evidence>
<evidence type="ECO:0000256" key="1">
    <source>
        <dbReference type="ARBA" id="ARBA00022679"/>
    </source>
</evidence>
<keyword evidence="4" id="KW-0812">Transmembrane</keyword>
<sequence length="398" mass="41259">MRGPARLGAGAPQGAGVAFGALVVLVVGSLALVALDVAASPLGKRTVVAGLTVLVLMPAVMLGQYAPPPYRLPYRWRWGLLLVQAVLTYLPLLLFHYRWLSLLGFLAGAVLLTLPPNTSVPIALAVGASGPLLATTGLVVTNRSPLSILLGTAITASTVFAVAHLALLTARLHGSREHAAHLAEQRERERMQRDLHDLVGSSLTAIALQGEAALRDRGAPAVPGASVRERPAQERRALTEIIALARRLHDDVRSISRPDGGDLSLSEELAHAQRVLTASGVEVRTVLPPRAGSAPAAVVGCLRFVLREAVGNVLQHSRATHCSIALRTDGTVIRLTVRNDGAEEAGRSGAVSGRQGTGLAGLRGRVLALGGEFTAGAEEGTFTLTAAVPGAGAVTEGS</sequence>
<dbReference type="Proteomes" id="UP000192251">
    <property type="component" value="Chromosome"/>
</dbReference>
<evidence type="ECO:0000256" key="3">
    <source>
        <dbReference type="ARBA" id="ARBA00023012"/>
    </source>
</evidence>
<evidence type="ECO:0000313" key="6">
    <source>
        <dbReference type="EMBL" id="ARF74604.1"/>
    </source>
</evidence>
<dbReference type="InterPro" id="IPR050482">
    <property type="entry name" value="Sensor_HK_TwoCompSys"/>
</dbReference>
<accession>A0ABC8BWB3</accession>
<keyword evidence="4" id="KW-0472">Membrane</keyword>
<proteinExistence type="predicted"/>
<feature type="transmembrane region" description="Helical" evidence="4">
    <location>
        <begin position="47"/>
        <end position="66"/>
    </location>
</feature>
<dbReference type="Gene3D" id="3.30.565.10">
    <property type="entry name" value="Histidine kinase-like ATPase, C-terminal domain"/>
    <property type="match status" value="1"/>
</dbReference>
<evidence type="ECO:0000259" key="5">
    <source>
        <dbReference type="Pfam" id="PF07730"/>
    </source>
</evidence>
<dbReference type="RefSeq" id="WP_084748656.1">
    <property type="nucleotide sequence ID" value="NZ_CP020563.1"/>
</dbReference>
<dbReference type="PANTHER" id="PTHR24421:SF63">
    <property type="entry name" value="SENSOR HISTIDINE KINASE DESK"/>
    <property type="match status" value="1"/>
</dbReference>
<dbReference type="AlphaFoldDB" id="A0ABC8BWB3"/>
<feature type="transmembrane region" description="Helical" evidence="4">
    <location>
        <begin position="78"/>
        <end position="95"/>
    </location>
</feature>
<dbReference type="GO" id="GO:0004672">
    <property type="term" value="F:protein kinase activity"/>
    <property type="evidence" value="ECO:0007669"/>
    <property type="project" value="UniProtKB-ARBA"/>
</dbReference>
<gene>
    <name evidence="6" type="ORF">B7C62_22005</name>
</gene>
<keyword evidence="7" id="KW-1185">Reference proteome</keyword>
<dbReference type="Pfam" id="PF07730">
    <property type="entry name" value="HisKA_3"/>
    <property type="match status" value="1"/>
</dbReference>
<dbReference type="KEGG" id="kab:B7C62_22005"/>
<keyword evidence="4" id="KW-1133">Transmembrane helix</keyword>
<keyword evidence="3" id="KW-0902">Two-component regulatory system</keyword>
<dbReference type="GO" id="GO:0000160">
    <property type="term" value="P:phosphorelay signal transduction system"/>
    <property type="evidence" value="ECO:0007669"/>
    <property type="project" value="UniProtKB-KW"/>
</dbReference>
<protein>
    <submittedName>
        <fullName evidence="6">Two-component sensor histidine kinase</fullName>
    </submittedName>
</protein>
<dbReference type="Gene3D" id="1.20.5.1930">
    <property type="match status" value="1"/>
</dbReference>
<dbReference type="InterPro" id="IPR036890">
    <property type="entry name" value="HATPase_C_sf"/>
</dbReference>
<feature type="domain" description="Signal transduction histidine kinase subgroup 3 dimerisation and phosphoacceptor" evidence="5">
    <location>
        <begin position="187"/>
        <end position="255"/>
    </location>
</feature>
<reference evidence="6 7" key="1">
    <citation type="submission" date="2017-04" db="EMBL/GenBank/DDBJ databases">
        <title>The complete genome sequence of Streptomyces albolongus YIM 101047, the producer of novel bafilomycins and novel odoriferous sesquiterpenoids.</title>
        <authorList>
            <person name="Yin M."/>
            <person name="Jiang Y."/>
        </authorList>
    </citation>
    <scope>NUCLEOTIDE SEQUENCE [LARGE SCALE GENOMIC DNA]</scope>
    <source>
        <strain evidence="6 7">YIM 101047</strain>
    </source>
</reference>
<dbReference type="PANTHER" id="PTHR24421">
    <property type="entry name" value="NITRATE/NITRITE SENSOR PROTEIN NARX-RELATED"/>
    <property type="match status" value="1"/>
</dbReference>
<organism evidence="6 7">
    <name type="scientific">Kitasatospora albolonga</name>
    <dbReference type="NCBI Taxonomy" id="68173"/>
    <lineage>
        <taxon>Bacteria</taxon>
        <taxon>Bacillati</taxon>
        <taxon>Actinomycetota</taxon>
        <taxon>Actinomycetes</taxon>
        <taxon>Kitasatosporales</taxon>
        <taxon>Streptomycetaceae</taxon>
        <taxon>Kitasatospora</taxon>
    </lineage>
</organism>
<name>A0ABC8BWB3_9ACTN</name>
<feature type="transmembrane region" description="Helical" evidence="4">
    <location>
        <begin position="15"/>
        <end position="35"/>
    </location>
</feature>
<evidence type="ECO:0000256" key="4">
    <source>
        <dbReference type="SAM" id="Phobius"/>
    </source>
</evidence>
<feature type="transmembrane region" description="Helical" evidence="4">
    <location>
        <begin position="146"/>
        <end position="168"/>
    </location>
</feature>
<feature type="transmembrane region" description="Helical" evidence="4">
    <location>
        <begin position="102"/>
        <end position="126"/>
    </location>
</feature>
<keyword evidence="2 6" id="KW-0418">Kinase</keyword>
<keyword evidence="1" id="KW-0808">Transferase</keyword>
<evidence type="ECO:0000256" key="2">
    <source>
        <dbReference type="ARBA" id="ARBA00022777"/>
    </source>
</evidence>